<dbReference type="InterPro" id="IPR018541">
    <property type="entry name" value="Ftsk_gamma"/>
</dbReference>
<comment type="function">
    <text evidence="13">Essential cell division protein that coordinates cell division and chromosome segregation. The N-terminus is involved in assembly of the cell-division machinery. The C-terminus functions as a DNA motor that moves dsDNA in an ATP-dependent manner towards the dif recombination site, which is located within the replication terminus region. Required for activation of the Xer recombinase, allowing activation of chromosome unlinking by recombination.</text>
</comment>
<keyword evidence="6 15" id="KW-0547">Nucleotide-binding</keyword>
<dbReference type="Pfam" id="PF17854">
    <property type="entry name" value="FtsK_alpha"/>
    <property type="match status" value="1"/>
</dbReference>
<dbReference type="PANTHER" id="PTHR22683:SF41">
    <property type="entry name" value="DNA TRANSLOCASE FTSK"/>
    <property type="match status" value="1"/>
</dbReference>
<feature type="transmembrane region" description="Helical" evidence="17">
    <location>
        <begin position="47"/>
        <end position="67"/>
    </location>
</feature>
<sequence>MARKSTPTQQTRKSSQGRKAAPSKGRRPAPRAAEEARVFDERTRRDIVGVLFIVAAVVLMVAAVLPAGDAIVASFLSEALRLTFGVGAYVMPLFLAAIGVTFLVRFERERVPVRAAIGLALILVALLGLIALASPIQPGAYDQLFLRQLLLSHGGYIGAGIAWAGYLLFGPVITGVILVGLIVVGVIVIGFSISKLIETVRRKRAEREAALDSAEAPPFARIRLPRRRASAPVAGWEDDGDGTPADDGLGSARTRVLGTAGGEEDASAAKTVSLLSAERSHRRARRRSEDLDGEEAAPTQALTRPLAASDAGALDDEDDGEAPEPPATITRKLGARHAKAAPAPDGAPAEAPAPKPKRAPKAKAAPAPVPAEGGFALPPVDLLVQGDGKTAGASDEELEETAANLQETLEDFGIMVNVVGWVAGPTVTLFKVELPPGVRVSRITALNDDIALALAAPGVRIFAPVPGTNYVGIEVPNRARKTVYLTDVLKDVGEGPMQICIGKDVEGHSITGDLSKMPHLLIAGTTGSGKSVEINAMIMTILMRATPDEVRFIMIDPKRVEFSGYNGIPHLYVPVVTECKEASSALSWGVAEMERRLKLFSKVGARNIGSFNAKAKAAKEADEAARAAGREPEPNEFGDPLPFIVIVIDELADLMMNVGKEVEFSISRIAQLARAAGIHLIIATQRPSTNVVTGLIKANITCRIGLTVASGIDSRVILDSTGAENLCGYGDLLIAKPEYAKPLRVQGPYVSDDEINAVVEHLKAQGEPEYHSEILQTNVVTLGASSPSGDGGSEADDPLLWEGAEIVVSSGLGSTSNIQRRLKVGYARAGRIMDQLEEKGVVGPANGSKPREVLVDEMELETLKAFEAQDAAE</sequence>
<dbReference type="EMBL" id="JAJMLW010000002">
    <property type="protein sequence ID" value="MCI2241940.1"/>
    <property type="molecule type" value="Genomic_DNA"/>
</dbReference>
<comment type="caution">
    <text evidence="19">The sequence shown here is derived from an EMBL/GenBank/DDBJ whole genome shotgun (WGS) entry which is preliminary data.</text>
</comment>
<dbReference type="SUPFAM" id="SSF52540">
    <property type="entry name" value="P-loop containing nucleoside triphosphate hydrolases"/>
    <property type="match status" value="1"/>
</dbReference>
<evidence type="ECO:0000313" key="19">
    <source>
        <dbReference type="EMBL" id="MCI2241940.1"/>
    </source>
</evidence>
<comment type="subcellular location">
    <subcellularLocation>
        <location evidence="1">Cell membrane</location>
        <topology evidence="1">Multi-pass membrane protein</topology>
    </subcellularLocation>
</comment>
<evidence type="ECO:0000256" key="1">
    <source>
        <dbReference type="ARBA" id="ARBA00004651"/>
    </source>
</evidence>
<evidence type="ECO:0000259" key="18">
    <source>
        <dbReference type="PROSITE" id="PS50901"/>
    </source>
</evidence>
<name>A0ABS9WGM8_9ACTN</name>
<dbReference type="RefSeq" id="WP_242164684.1">
    <property type="nucleotide sequence ID" value="NZ_JAJMLW010000002.1"/>
</dbReference>
<evidence type="ECO:0000313" key="20">
    <source>
        <dbReference type="Proteomes" id="UP001430755"/>
    </source>
</evidence>
<feature type="compositionally biased region" description="Acidic residues" evidence="16">
    <location>
        <begin position="313"/>
        <end position="322"/>
    </location>
</feature>
<dbReference type="InterPro" id="IPR036390">
    <property type="entry name" value="WH_DNA-bd_sf"/>
</dbReference>
<evidence type="ECO:0000256" key="17">
    <source>
        <dbReference type="SAM" id="Phobius"/>
    </source>
</evidence>
<keyword evidence="8 15" id="KW-0067">ATP-binding</keyword>
<keyword evidence="10" id="KW-0238">DNA-binding</keyword>
<feature type="region of interest" description="Disordered" evidence="16">
    <location>
        <begin position="1"/>
        <end position="37"/>
    </location>
</feature>
<feature type="compositionally biased region" description="Low complexity" evidence="16">
    <location>
        <begin position="340"/>
        <end position="352"/>
    </location>
</feature>
<evidence type="ECO:0000256" key="4">
    <source>
        <dbReference type="ARBA" id="ARBA00022618"/>
    </source>
</evidence>
<organism evidence="19 20">
    <name type="scientific">Adlercreutzia faecimuris</name>
    <dbReference type="NCBI Taxonomy" id="2897341"/>
    <lineage>
        <taxon>Bacteria</taxon>
        <taxon>Bacillati</taxon>
        <taxon>Actinomycetota</taxon>
        <taxon>Coriobacteriia</taxon>
        <taxon>Eggerthellales</taxon>
        <taxon>Eggerthellaceae</taxon>
        <taxon>Adlercreutzia</taxon>
    </lineage>
</organism>
<keyword evidence="7" id="KW-0159">Chromosome partition</keyword>
<dbReference type="Gene3D" id="3.40.50.300">
    <property type="entry name" value="P-loop containing nucleotide triphosphate hydrolases"/>
    <property type="match status" value="1"/>
</dbReference>
<feature type="binding site" evidence="15">
    <location>
        <begin position="524"/>
        <end position="531"/>
    </location>
    <ligand>
        <name>ATP</name>
        <dbReference type="ChEBI" id="CHEBI:30616"/>
    </ligand>
</feature>
<dbReference type="Gene3D" id="1.10.10.10">
    <property type="entry name" value="Winged helix-like DNA-binding domain superfamily/Winged helix DNA-binding domain"/>
    <property type="match status" value="1"/>
</dbReference>
<dbReference type="Pfam" id="PF09397">
    <property type="entry name" value="FtsK_gamma"/>
    <property type="match status" value="1"/>
</dbReference>
<dbReference type="InterPro" id="IPR050206">
    <property type="entry name" value="FtsK/SpoIIIE/SftA"/>
</dbReference>
<evidence type="ECO:0000256" key="13">
    <source>
        <dbReference type="ARBA" id="ARBA00024986"/>
    </source>
</evidence>
<evidence type="ECO:0000256" key="8">
    <source>
        <dbReference type="ARBA" id="ARBA00022840"/>
    </source>
</evidence>
<keyword evidence="9 17" id="KW-1133">Transmembrane helix</keyword>
<dbReference type="Pfam" id="PF01580">
    <property type="entry name" value="FtsK_SpoIIIE"/>
    <property type="match status" value="1"/>
</dbReference>
<evidence type="ECO:0000256" key="16">
    <source>
        <dbReference type="SAM" id="MobiDB-lite"/>
    </source>
</evidence>
<evidence type="ECO:0000256" key="7">
    <source>
        <dbReference type="ARBA" id="ARBA00022829"/>
    </source>
</evidence>
<evidence type="ECO:0000256" key="9">
    <source>
        <dbReference type="ARBA" id="ARBA00022989"/>
    </source>
</evidence>
<dbReference type="InterPro" id="IPR002543">
    <property type="entry name" value="FtsK_dom"/>
</dbReference>
<dbReference type="InterPro" id="IPR025199">
    <property type="entry name" value="FtsK_4TM"/>
</dbReference>
<feature type="compositionally biased region" description="Polar residues" evidence="16">
    <location>
        <begin position="1"/>
        <end position="14"/>
    </location>
</feature>
<proteinExistence type="inferred from homology"/>
<protein>
    <submittedName>
        <fullName evidence="19">DNA translocase FtsK</fullName>
    </submittedName>
</protein>
<evidence type="ECO:0000256" key="5">
    <source>
        <dbReference type="ARBA" id="ARBA00022692"/>
    </source>
</evidence>
<dbReference type="Gene3D" id="3.30.980.40">
    <property type="match status" value="1"/>
</dbReference>
<dbReference type="SMART" id="SM00843">
    <property type="entry name" value="Ftsk_gamma"/>
    <property type="match status" value="1"/>
</dbReference>
<dbReference type="InterPro" id="IPR041027">
    <property type="entry name" value="FtsK_alpha"/>
</dbReference>
<dbReference type="SMART" id="SM00382">
    <property type="entry name" value="AAA"/>
    <property type="match status" value="1"/>
</dbReference>
<keyword evidence="11 17" id="KW-0472">Membrane</keyword>
<feature type="region of interest" description="Disordered" evidence="16">
    <location>
        <begin position="232"/>
        <end position="372"/>
    </location>
</feature>
<evidence type="ECO:0000256" key="15">
    <source>
        <dbReference type="PROSITE-ProRule" id="PRU00289"/>
    </source>
</evidence>
<evidence type="ECO:0000256" key="2">
    <source>
        <dbReference type="ARBA" id="ARBA00006474"/>
    </source>
</evidence>
<feature type="transmembrane region" description="Helical" evidence="17">
    <location>
        <begin position="149"/>
        <end position="169"/>
    </location>
</feature>
<comment type="subunit">
    <text evidence="14">Homohexamer. Forms a ring that surrounds DNA.</text>
</comment>
<dbReference type="Pfam" id="PF13491">
    <property type="entry name" value="FtsK_4TM"/>
    <property type="match status" value="1"/>
</dbReference>
<dbReference type="SUPFAM" id="SSF46785">
    <property type="entry name" value="Winged helix' DNA-binding domain"/>
    <property type="match status" value="1"/>
</dbReference>
<evidence type="ECO:0000256" key="14">
    <source>
        <dbReference type="ARBA" id="ARBA00025923"/>
    </source>
</evidence>
<feature type="domain" description="FtsK" evidence="18">
    <location>
        <begin position="507"/>
        <end position="715"/>
    </location>
</feature>
<dbReference type="CDD" id="cd01127">
    <property type="entry name" value="TrwB_TraG_TraD_VirD4"/>
    <property type="match status" value="1"/>
</dbReference>
<evidence type="ECO:0000256" key="11">
    <source>
        <dbReference type="ARBA" id="ARBA00023136"/>
    </source>
</evidence>
<feature type="transmembrane region" description="Helical" evidence="17">
    <location>
        <begin position="116"/>
        <end position="137"/>
    </location>
</feature>
<dbReference type="Proteomes" id="UP001430755">
    <property type="component" value="Unassembled WGS sequence"/>
</dbReference>
<keyword evidence="4" id="KW-0132">Cell division</keyword>
<dbReference type="InterPro" id="IPR003593">
    <property type="entry name" value="AAA+_ATPase"/>
</dbReference>
<keyword evidence="20" id="KW-1185">Reference proteome</keyword>
<dbReference type="InterPro" id="IPR036388">
    <property type="entry name" value="WH-like_DNA-bd_sf"/>
</dbReference>
<keyword evidence="3" id="KW-1003">Cell membrane</keyword>
<feature type="transmembrane region" description="Helical" evidence="17">
    <location>
        <begin position="176"/>
        <end position="197"/>
    </location>
</feature>
<evidence type="ECO:0000256" key="6">
    <source>
        <dbReference type="ARBA" id="ARBA00022741"/>
    </source>
</evidence>
<gene>
    <name evidence="19" type="ORF">LPT13_06200</name>
</gene>
<evidence type="ECO:0000256" key="12">
    <source>
        <dbReference type="ARBA" id="ARBA00023306"/>
    </source>
</evidence>
<comment type="similarity">
    <text evidence="2">Belongs to the FtsK/SpoIIIE/SftA family.</text>
</comment>
<evidence type="ECO:0000256" key="10">
    <source>
        <dbReference type="ARBA" id="ARBA00023125"/>
    </source>
</evidence>
<keyword evidence="12" id="KW-0131">Cell cycle</keyword>
<accession>A0ABS9WGM8</accession>
<keyword evidence="5 17" id="KW-0812">Transmembrane</keyword>
<dbReference type="PANTHER" id="PTHR22683">
    <property type="entry name" value="SPORULATION PROTEIN RELATED"/>
    <property type="match status" value="1"/>
</dbReference>
<reference evidence="19" key="1">
    <citation type="submission" date="2021-11" db="EMBL/GenBank/DDBJ databases">
        <title>A Novel Adlercreutzia Species, isolated from a Allomyrina dichotoma larva feces.</title>
        <authorList>
            <person name="Suh M.K."/>
        </authorList>
    </citation>
    <scope>NUCLEOTIDE SEQUENCE</scope>
    <source>
        <strain evidence="19">JBNU-10</strain>
    </source>
</reference>
<dbReference type="InterPro" id="IPR027417">
    <property type="entry name" value="P-loop_NTPase"/>
</dbReference>
<dbReference type="PROSITE" id="PS50901">
    <property type="entry name" value="FTSK"/>
    <property type="match status" value="1"/>
</dbReference>
<feature type="transmembrane region" description="Helical" evidence="17">
    <location>
        <begin position="79"/>
        <end position="104"/>
    </location>
</feature>
<evidence type="ECO:0000256" key="3">
    <source>
        <dbReference type="ARBA" id="ARBA00022475"/>
    </source>
</evidence>